<dbReference type="Proteomes" id="UP001161390">
    <property type="component" value="Unassembled WGS sequence"/>
</dbReference>
<gene>
    <name evidence="1" type="ORF">GCM10007854_03770</name>
</gene>
<evidence type="ECO:0000313" key="1">
    <source>
        <dbReference type="EMBL" id="GLQ19422.1"/>
    </source>
</evidence>
<proteinExistence type="predicted"/>
<evidence type="ECO:0000313" key="2">
    <source>
        <dbReference type="Proteomes" id="UP001161390"/>
    </source>
</evidence>
<sequence>MPQSTVCCAPPPVVYVDRVKTVTVEKPVEKIVEVEKIVHVDKIVEVEKPVYVEVPAQPTVCCTYPEPPAPIPHQPIRK</sequence>
<reference evidence="1" key="1">
    <citation type="journal article" date="2014" name="Int. J. Syst. Evol. Microbiol.">
        <title>Complete genome of a new Firmicutes species belonging to the dominant human colonic microbiota ('Ruminococcus bicirculans') reveals two chromosomes and a selective capacity to utilize plant glucans.</title>
        <authorList>
            <consortium name="NISC Comparative Sequencing Program"/>
            <person name="Wegmann U."/>
            <person name="Louis P."/>
            <person name="Goesmann A."/>
            <person name="Henrissat B."/>
            <person name="Duncan S.H."/>
            <person name="Flint H.J."/>
        </authorList>
    </citation>
    <scope>NUCLEOTIDE SEQUENCE</scope>
    <source>
        <strain evidence="1">NBRC 108216</strain>
    </source>
</reference>
<reference evidence="1" key="2">
    <citation type="submission" date="2023-01" db="EMBL/GenBank/DDBJ databases">
        <title>Draft genome sequence of Algimonas porphyrae strain NBRC 108216.</title>
        <authorList>
            <person name="Sun Q."/>
            <person name="Mori K."/>
        </authorList>
    </citation>
    <scope>NUCLEOTIDE SEQUENCE</scope>
    <source>
        <strain evidence="1">NBRC 108216</strain>
    </source>
</reference>
<comment type="caution">
    <text evidence="1">The sequence shown here is derived from an EMBL/GenBank/DDBJ whole genome shotgun (WGS) entry which is preliminary data.</text>
</comment>
<name>A0ABQ5UX44_9PROT</name>
<dbReference type="EMBL" id="BSNJ01000001">
    <property type="protein sequence ID" value="GLQ19422.1"/>
    <property type="molecule type" value="Genomic_DNA"/>
</dbReference>
<keyword evidence="2" id="KW-1185">Reference proteome</keyword>
<accession>A0ABQ5UX44</accession>
<organism evidence="1 2">
    <name type="scientific">Algimonas porphyrae</name>
    <dbReference type="NCBI Taxonomy" id="1128113"/>
    <lineage>
        <taxon>Bacteria</taxon>
        <taxon>Pseudomonadati</taxon>
        <taxon>Pseudomonadota</taxon>
        <taxon>Alphaproteobacteria</taxon>
        <taxon>Maricaulales</taxon>
        <taxon>Robiginitomaculaceae</taxon>
        <taxon>Algimonas</taxon>
    </lineage>
</organism>
<dbReference type="RefSeq" id="WP_284369174.1">
    <property type="nucleotide sequence ID" value="NZ_BSNJ01000001.1"/>
</dbReference>
<protein>
    <submittedName>
        <fullName evidence="1">Uncharacterized protein</fullName>
    </submittedName>
</protein>